<dbReference type="PANTHER" id="PTHR31001:SF45">
    <property type="entry name" value="ZN(II)2CYS6 TRANSCRIPTION FACTOR (EUROFUNG)"/>
    <property type="match status" value="1"/>
</dbReference>
<dbReference type="PROSITE" id="PS50048">
    <property type="entry name" value="ZN2_CY6_FUNGAL_2"/>
    <property type="match status" value="1"/>
</dbReference>
<evidence type="ECO:0000313" key="6">
    <source>
        <dbReference type="Proteomes" id="UP001304895"/>
    </source>
</evidence>
<dbReference type="InterPro" id="IPR001138">
    <property type="entry name" value="Zn2Cys6_DnaBD"/>
</dbReference>
<dbReference type="InterPro" id="IPR036864">
    <property type="entry name" value="Zn2-C6_fun-type_DNA-bd_sf"/>
</dbReference>
<reference evidence="5" key="1">
    <citation type="journal article" date="2023" name="Mol. Phylogenet. Evol.">
        <title>Genome-scale phylogeny and comparative genomics of the fungal order Sordariales.</title>
        <authorList>
            <person name="Hensen N."/>
            <person name="Bonometti L."/>
            <person name="Westerberg I."/>
            <person name="Brannstrom I.O."/>
            <person name="Guillou S."/>
            <person name="Cros-Aarteil S."/>
            <person name="Calhoun S."/>
            <person name="Haridas S."/>
            <person name="Kuo A."/>
            <person name="Mondo S."/>
            <person name="Pangilinan J."/>
            <person name="Riley R."/>
            <person name="LaButti K."/>
            <person name="Andreopoulos B."/>
            <person name="Lipzen A."/>
            <person name="Chen C."/>
            <person name="Yan M."/>
            <person name="Daum C."/>
            <person name="Ng V."/>
            <person name="Clum A."/>
            <person name="Steindorff A."/>
            <person name="Ohm R.A."/>
            <person name="Martin F."/>
            <person name="Silar P."/>
            <person name="Natvig D.O."/>
            <person name="Lalanne C."/>
            <person name="Gautier V."/>
            <person name="Ament-Velasquez S.L."/>
            <person name="Kruys A."/>
            <person name="Hutchinson M.I."/>
            <person name="Powell A.J."/>
            <person name="Barry K."/>
            <person name="Miller A.N."/>
            <person name="Grigoriev I.V."/>
            <person name="Debuchy R."/>
            <person name="Gladieux P."/>
            <person name="Hiltunen Thoren M."/>
            <person name="Johannesson H."/>
        </authorList>
    </citation>
    <scope>NUCLEOTIDE SEQUENCE</scope>
    <source>
        <strain evidence="5">CBS 123565</strain>
    </source>
</reference>
<dbReference type="AlphaFoldDB" id="A0AAN6UBK1"/>
<protein>
    <recommendedName>
        <fullName evidence="4">Zn(2)-C6 fungal-type domain-containing protein</fullName>
    </recommendedName>
</protein>
<dbReference type="EMBL" id="MU853445">
    <property type="protein sequence ID" value="KAK4130007.1"/>
    <property type="molecule type" value="Genomic_DNA"/>
</dbReference>
<organism evidence="5 6">
    <name type="scientific">Trichocladium antarcticum</name>
    <dbReference type="NCBI Taxonomy" id="1450529"/>
    <lineage>
        <taxon>Eukaryota</taxon>
        <taxon>Fungi</taxon>
        <taxon>Dikarya</taxon>
        <taxon>Ascomycota</taxon>
        <taxon>Pezizomycotina</taxon>
        <taxon>Sordariomycetes</taxon>
        <taxon>Sordariomycetidae</taxon>
        <taxon>Sordariales</taxon>
        <taxon>Chaetomiaceae</taxon>
        <taxon>Trichocladium</taxon>
    </lineage>
</organism>
<dbReference type="SUPFAM" id="SSF57701">
    <property type="entry name" value="Zn2/Cys6 DNA-binding domain"/>
    <property type="match status" value="1"/>
</dbReference>
<dbReference type="Pfam" id="PF00172">
    <property type="entry name" value="Zn_clus"/>
    <property type="match status" value="1"/>
</dbReference>
<proteinExistence type="predicted"/>
<dbReference type="GO" id="GO:0005634">
    <property type="term" value="C:nucleus"/>
    <property type="evidence" value="ECO:0007669"/>
    <property type="project" value="UniProtKB-SubCell"/>
</dbReference>
<comment type="caution">
    <text evidence="5">The sequence shown here is derived from an EMBL/GenBank/DDBJ whole genome shotgun (WGS) entry which is preliminary data.</text>
</comment>
<evidence type="ECO:0000256" key="3">
    <source>
        <dbReference type="SAM" id="MobiDB-lite"/>
    </source>
</evidence>
<dbReference type="Gene3D" id="4.10.240.10">
    <property type="entry name" value="Zn(2)-C6 fungal-type DNA-binding domain"/>
    <property type="match status" value="1"/>
</dbReference>
<evidence type="ECO:0000256" key="2">
    <source>
        <dbReference type="ARBA" id="ARBA00023242"/>
    </source>
</evidence>
<dbReference type="SMART" id="SM00066">
    <property type="entry name" value="GAL4"/>
    <property type="match status" value="1"/>
</dbReference>
<dbReference type="GO" id="GO:0008270">
    <property type="term" value="F:zinc ion binding"/>
    <property type="evidence" value="ECO:0007669"/>
    <property type="project" value="InterPro"/>
</dbReference>
<comment type="subcellular location">
    <subcellularLocation>
        <location evidence="1">Nucleus</location>
    </subcellularLocation>
</comment>
<evidence type="ECO:0000313" key="5">
    <source>
        <dbReference type="EMBL" id="KAK4130007.1"/>
    </source>
</evidence>
<feature type="compositionally biased region" description="Pro residues" evidence="3">
    <location>
        <begin position="13"/>
        <end position="25"/>
    </location>
</feature>
<dbReference type="Proteomes" id="UP001304895">
    <property type="component" value="Unassembled WGS sequence"/>
</dbReference>
<keyword evidence="2" id="KW-0539">Nucleus</keyword>
<evidence type="ECO:0000259" key="4">
    <source>
        <dbReference type="PROSITE" id="PS50048"/>
    </source>
</evidence>
<dbReference type="PANTHER" id="PTHR31001">
    <property type="entry name" value="UNCHARACTERIZED TRANSCRIPTIONAL REGULATORY PROTEIN"/>
    <property type="match status" value="1"/>
</dbReference>
<reference evidence="5" key="2">
    <citation type="submission" date="2023-05" db="EMBL/GenBank/DDBJ databases">
        <authorList>
            <consortium name="Lawrence Berkeley National Laboratory"/>
            <person name="Steindorff A."/>
            <person name="Hensen N."/>
            <person name="Bonometti L."/>
            <person name="Westerberg I."/>
            <person name="Brannstrom I.O."/>
            <person name="Guillou S."/>
            <person name="Cros-Aarteil S."/>
            <person name="Calhoun S."/>
            <person name="Haridas S."/>
            <person name="Kuo A."/>
            <person name="Mondo S."/>
            <person name="Pangilinan J."/>
            <person name="Riley R."/>
            <person name="Labutti K."/>
            <person name="Andreopoulos B."/>
            <person name="Lipzen A."/>
            <person name="Chen C."/>
            <person name="Yanf M."/>
            <person name="Daum C."/>
            <person name="Ng V."/>
            <person name="Clum A."/>
            <person name="Ohm R."/>
            <person name="Martin F."/>
            <person name="Silar P."/>
            <person name="Natvig D."/>
            <person name="Lalanne C."/>
            <person name="Gautier V."/>
            <person name="Ament-Velasquez S.L."/>
            <person name="Kruys A."/>
            <person name="Hutchinson M.I."/>
            <person name="Powell A.J."/>
            <person name="Barry K."/>
            <person name="Miller A.N."/>
            <person name="Grigoriev I.V."/>
            <person name="Debuchy R."/>
            <person name="Gladieux P."/>
            <person name="Thoren M.H."/>
            <person name="Johannesson H."/>
        </authorList>
    </citation>
    <scope>NUCLEOTIDE SEQUENCE</scope>
    <source>
        <strain evidence="5">CBS 123565</strain>
    </source>
</reference>
<keyword evidence="6" id="KW-1185">Reference proteome</keyword>
<feature type="compositionally biased region" description="Basic and acidic residues" evidence="3">
    <location>
        <begin position="1"/>
        <end position="12"/>
    </location>
</feature>
<feature type="compositionally biased region" description="Polar residues" evidence="3">
    <location>
        <begin position="127"/>
        <end position="140"/>
    </location>
</feature>
<evidence type="ECO:0000256" key="1">
    <source>
        <dbReference type="ARBA" id="ARBA00004123"/>
    </source>
</evidence>
<feature type="region of interest" description="Disordered" evidence="3">
    <location>
        <begin position="105"/>
        <end position="172"/>
    </location>
</feature>
<sequence>MASEQPRSEPRPRPLPPPPRGPAPEPAVMKLTRGHSCVLCQQRKVRCDKQKPCANCVKAQVECRVVPPQPPRRRKKKPHERDLIDRLRKYESLLSQHGVNFEPIAHELKPSDHGDDVTDLEHDLSGLKTSPSSTTDNVSPDQPHDKSTEVGSQLARGKWPSPASGRTPPPFTAFSLSLTYSRLYP</sequence>
<name>A0AAN6UBK1_9PEZI</name>
<gene>
    <name evidence="5" type="ORF">BT67DRAFT_248451</name>
</gene>
<dbReference type="CDD" id="cd00067">
    <property type="entry name" value="GAL4"/>
    <property type="match status" value="1"/>
</dbReference>
<accession>A0AAN6UBK1</accession>
<feature type="domain" description="Zn(2)-C6 fungal-type" evidence="4">
    <location>
        <begin position="36"/>
        <end position="65"/>
    </location>
</feature>
<dbReference type="InterPro" id="IPR050613">
    <property type="entry name" value="Sec_Metabolite_Reg"/>
</dbReference>
<feature type="compositionally biased region" description="Basic and acidic residues" evidence="3">
    <location>
        <begin position="105"/>
        <end position="125"/>
    </location>
</feature>
<feature type="region of interest" description="Disordered" evidence="3">
    <location>
        <begin position="1"/>
        <end position="29"/>
    </location>
</feature>
<dbReference type="GO" id="GO:0000981">
    <property type="term" value="F:DNA-binding transcription factor activity, RNA polymerase II-specific"/>
    <property type="evidence" value="ECO:0007669"/>
    <property type="project" value="InterPro"/>
</dbReference>